<feature type="signal peptide" evidence="1">
    <location>
        <begin position="1"/>
        <end position="22"/>
    </location>
</feature>
<dbReference type="AlphaFoldDB" id="A0A3B7MUR2"/>
<dbReference type="PANTHER" id="PTHR35535:SF1">
    <property type="entry name" value="HEAT SHOCK PROTEIN HSLJ"/>
    <property type="match status" value="1"/>
</dbReference>
<keyword evidence="4" id="KW-1185">Reference proteome</keyword>
<dbReference type="KEGG" id="pseg:D3H65_23325"/>
<evidence type="ECO:0000256" key="1">
    <source>
        <dbReference type="SAM" id="SignalP"/>
    </source>
</evidence>
<evidence type="ECO:0000313" key="3">
    <source>
        <dbReference type="EMBL" id="AXY76746.1"/>
    </source>
</evidence>
<feature type="chain" id="PRO_5017633115" evidence="1">
    <location>
        <begin position="23"/>
        <end position="160"/>
    </location>
</feature>
<dbReference type="EMBL" id="CP032157">
    <property type="protein sequence ID" value="AXY76746.1"/>
    <property type="molecule type" value="Genomic_DNA"/>
</dbReference>
<dbReference type="InterPro" id="IPR005184">
    <property type="entry name" value="DUF306_Meta_HslJ"/>
</dbReference>
<dbReference type="OrthoDB" id="880459at2"/>
<proteinExistence type="predicted"/>
<dbReference type="InterPro" id="IPR053147">
    <property type="entry name" value="Hsp_HslJ-like"/>
</dbReference>
<dbReference type="RefSeq" id="WP_119052623.1">
    <property type="nucleotide sequence ID" value="NZ_CP032157.1"/>
</dbReference>
<dbReference type="Gene3D" id="2.40.128.270">
    <property type="match status" value="1"/>
</dbReference>
<evidence type="ECO:0000313" key="4">
    <source>
        <dbReference type="Proteomes" id="UP000263900"/>
    </source>
</evidence>
<sequence>MQNLFLTGIACALLAASLVANKDVHTGPQETSVDARSNTKPADTSLNGEWFLQPVLASDTAAGKFPSIKFNVAKGTFTGNTGCNRMNGTFKRTDTSLTINEHIVVTKMVCPGFNEAAFLKTLLNTNRYKKENDVLVLMFDQTELSRWTRKPYRAPMSKGI</sequence>
<evidence type="ECO:0000259" key="2">
    <source>
        <dbReference type="Pfam" id="PF03724"/>
    </source>
</evidence>
<protein>
    <submittedName>
        <fullName evidence="3">META domain-containing protein</fullName>
    </submittedName>
</protein>
<dbReference type="PANTHER" id="PTHR35535">
    <property type="entry name" value="HEAT SHOCK PROTEIN HSLJ"/>
    <property type="match status" value="1"/>
</dbReference>
<accession>A0A3B7MUR2</accession>
<reference evidence="3 4" key="1">
    <citation type="submission" date="2018-09" db="EMBL/GenBank/DDBJ databases">
        <title>Genome sequencing of strain 6GH32-13.</title>
        <authorList>
            <person name="Weon H.-Y."/>
            <person name="Heo J."/>
            <person name="Kwon S.-W."/>
        </authorList>
    </citation>
    <scope>NUCLEOTIDE SEQUENCE [LARGE SCALE GENOMIC DNA]</scope>
    <source>
        <strain evidence="3 4">5GH32-13</strain>
    </source>
</reference>
<dbReference type="Proteomes" id="UP000263900">
    <property type="component" value="Chromosome"/>
</dbReference>
<dbReference type="Pfam" id="PF03724">
    <property type="entry name" value="META"/>
    <property type="match status" value="1"/>
</dbReference>
<feature type="domain" description="DUF306" evidence="2">
    <location>
        <begin position="47"/>
        <end position="142"/>
    </location>
</feature>
<organism evidence="3 4">
    <name type="scientific">Paraflavitalea soli</name>
    <dbReference type="NCBI Taxonomy" id="2315862"/>
    <lineage>
        <taxon>Bacteria</taxon>
        <taxon>Pseudomonadati</taxon>
        <taxon>Bacteroidota</taxon>
        <taxon>Chitinophagia</taxon>
        <taxon>Chitinophagales</taxon>
        <taxon>Chitinophagaceae</taxon>
        <taxon>Paraflavitalea</taxon>
    </lineage>
</organism>
<name>A0A3B7MUR2_9BACT</name>
<keyword evidence="1" id="KW-0732">Signal</keyword>
<dbReference type="InterPro" id="IPR038670">
    <property type="entry name" value="HslJ-like_sf"/>
</dbReference>
<gene>
    <name evidence="3" type="ORF">D3H65_23325</name>
</gene>